<organism evidence="8 9">
    <name type="scientific">Marchantia polymorpha subsp. ruderalis</name>
    <dbReference type="NCBI Taxonomy" id="1480154"/>
    <lineage>
        <taxon>Eukaryota</taxon>
        <taxon>Viridiplantae</taxon>
        <taxon>Streptophyta</taxon>
        <taxon>Embryophyta</taxon>
        <taxon>Marchantiophyta</taxon>
        <taxon>Marchantiopsida</taxon>
        <taxon>Marchantiidae</taxon>
        <taxon>Marchantiales</taxon>
        <taxon>Marchantiaceae</taxon>
        <taxon>Marchantia</taxon>
    </lineage>
</organism>
<keyword evidence="6" id="KW-0732">Signal</keyword>
<dbReference type="PROSITE" id="PS00028">
    <property type="entry name" value="ZINC_FINGER_C2H2_1"/>
    <property type="match status" value="1"/>
</dbReference>
<dbReference type="Gene3D" id="3.20.20.80">
    <property type="entry name" value="Glycosidases"/>
    <property type="match status" value="1"/>
</dbReference>
<dbReference type="Pfam" id="PF00150">
    <property type="entry name" value="Cellulase"/>
    <property type="match status" value="1"/>
</dbReference>
<evidence type="ECO:0000313" key="9">
    <source>
        <dbReference type="Proteomes" id="UP000077202"/>
    </source>
</evidence>
<dbReference type="InterPro" id="IPR013087">
    <property type="entry name" value="Znf_C2H2_type"/>
</dbReference>
<gene>
    <name evidence="8" type="ORF">AXG93_2255s1170</name>
</gene>
<feature type="chain" id="PRO_5008052333" description="C2H2-type domain-containing protein" evidence="6">
    <location>
        <begin position="26"/>
        <end position="648"/>
    </location>
</feature>
<accession>A0A176W8Z7</accession>
<protein>
    <recommendedName>
        <fullName evidence="7">C2H2-type domain-containing protein</fullName>
    </recommendedName>
</protein>
<dbReference type="Proteomes" id="UP000077202">
    <property type="component" value="Unassembled WGS sequence"/>
</dbReference>
<keyword evidence="3 4" id="KW-0326">Glycosidase</keyword>
<keyword evidence="9" id="KW-1185">Reference proteome</keyword>
<name>A0A176W8Z7_MARPO</name>
<feature type="signal peptide" evidence="6">
    <location>
        <begin position="1"/>
        <end position="25"/>
    </location>
</feature>
<feature type="compositionally biased region" description="Polar residues" evidence="5">
    <location>
        <begin position="549"/>
        <end position="570"/>
    </location>
</feature>
<comment type="caution">
    <text evidence="8">The sequence shown here is derived from an EMBL/GenBank/DDBJ whole genome shotgun (WGS) entry which is preliminary data.</text>
</comment>
<proteinExistence type="inferred from homology"/>
<evidence type="ECO:0000256" key="1">
    <source>
        <dbReference type="ARBA" id="ARBA00005641"/>
    </source>
</evidence>
<evidence type="ECO:0000256" key="4">
    <source>
        <dbReference type="RuleBase" id="RU361153"/>
    </source>
</evidence>
<reference evidence="8" key="1">
    <citation type="submission" date="2016-03" db="EMBL/GenBank/DDBJ databases">
        <title>Mechanisms controlling the formation of the plant cell surface in tip-growing cells are functionally conserved among land plants.</title>
        <authorList>
            <person name="Honkanen S."/>
            <person name="Jones V.A."/>
            <person name="Morieri G."/>
            <person name="Champion C."/>
            <person name="Hetherington A.J."/>
            <person name="Kelly S."/>
            <person name="Saint-Marcoux D."/>
            <person name="Proust H."/>
            <person name="Prescott H."/>
            <person name="Dolan L."/>
        </authorList>
    </citation>
    <scope>NUCLEOTIDE SEQUENCE [LARGE SCALE GENOMIC DNA]</scope>
    <source>
        <tissue evidence="8">Whole gametophyte</tissue>
    </source>
</reference>
<dbReference type="AlphaFoldDB" id="A0A176W8Z7"/>
<comment type="similarity">
    <text evidence="1 4">Belongs to the glycosyl hydrolase 5 (cellulase A) family.</text>
</comment>
<evidence type="ECO:0000313" key="8">
    <source>
        <dbReference type="EMBL" id="OAE28885.1"/>
    </source>
</evidence>
<dbReference type="InterPro" id="IPR001547">
    <property type="entry name" value="Glyco_hydro_5"/>
</dbReference>
<keyword evidence="2 4" id="KW-0378">Hydrolase</keyword>
<dbReference type="PANTHER" id="PTHR31263:SF0">
    <property type="entry name" value="CELLULASE FAMILY PROTEIN (AFU_ORTHOLOGUE AFUA_5G14560)"/>
    <property type="match status" value="1"/>
</dbReference>
<evidence type="ECO:0000259" key="7">
    <source>
        <dbReference type="PROSITE" id="PS00028"/>
    </source>
</evidence>
<dbReference type="SUPFAM" id="SSF51445">
    <property type="entry name" value="(Trans)glycosidases"/>
    <property type="match status" value="1"/>
</dbReference>
<evidence type="ECO:0000256" key="2">
    <source>
        <dbReference type="ARBA" id="ARBA00022801"/>
    </source>
</evidence>
<evidence type="ECO:0000256" key="3">
    <source>
        <dbReference type="ARBA" id="ARBA00023295"/>
    </source>
</evidence>
<dbReference type="InterPro" id="IPR017853">
    <property type="entry name" value="GH"/>
</dbReference>
<evidence type="ECO:0000256" key="6">
    <source>
        <dbReference type="SAM" id="SignalP"/>
    </source>
</evidence>
<feature type="compositionally biased region" description="Basic residues" evidence="5">
    <location>
        <begin position="608"/>
        <end position="621"/>
    </location>
</feature>
<feature type="region of interest" description="Disordered" evidence="5">
    <location>
        <begin position="542"/>
        <end position="571"/>
    </location>
</feature>
<sequence>MRLSRASNLVLCILMSLEMWLHSAAVSLPLSVSSRWIVDASETRVKLACVSWAAHLETMVPEGLDKQPLATITGLIASSGFNCVRLTYATYMFTRQALGGQTVVESLESWDLDLAAKGVIAHNPGLAHLSVVEAYREVVKGIAAKNLMIVLDNHMSSPGWCCSDDDGNGFWEDRFFDPEEWLRGLQIVADLALDCTNVVGLGLRNEPRGPRQNAAAWRKYMAEGAEIVHGLNPNVLIFMSGLSYASDLTFLYWEPLAFKNQFLRSKLVYEVHWYAWSSGTGYSNGNPNTNCAADIGRFMNETGFLVASNHAYTSPLVVSEFGMYLNGESPGDDRFMDCYFALASKLDLDWVLWALQGSYYRKDGQADYEEVYGLLTRSWDRVRNPSFLQRLRGLQYPLPGPSSGDGTVYRALFHPATGLCVSPDSDSGLLLSPCSSSSSVWAYDSSADTMLKLKGSSAVVKATAEGSVAKLGSGVDCEGCHWTLVGDTRLQFTVYAGGRSLCLDGKSGSAITTRDCLCLEKAQEAEEDDVFMRESFIAVSANSDGHPLESSSSSFVEGATESKTPSTLSGSGLKLEEVGRCPHCRQRFESKQGLKSHVQARHAKLLRATTRRPFKKERRRKGAAEKQSGQRGAARALAPVKQDFSVYD</sequence>
<dbReference type="EMBL" id="LVLJ01001637">
    <property type="protein sequence ID" value="OAE28885.1"/>
    <property type="molecule type" value="Genomic_DNA"/>
</dbReference>
<feature type="domain" description="C2H2-type" evidence="7">
    <location>
        <begin position="581"/>
        <end position="602"/>
    </location>
</feature>
<dbReference type="GO" id="GO:0004553">
    <property type="term" value="F:hydrolase activity, hydrolyzing O-glycosyl compounds"/>
    <property type="evidence" value="ECO:0007669"/>
    <property type="project" value="InterPro"/>
</dbReference>
<evidence type="ECO:0000256" key="5">
    <source>
        <dbReference type="SAM" id="MobiDB-lite"/>
    </source>
</evidence>
<feature type="region of interest" description="Disordered" evidence="5">
    <location>
        <begin position="608"/>
        <end position="648"/>
    </location>
</feature>
<dbReference type="GO" id="GO:0000272">
    <property type="term" value="P:polysaccharide catabolic process"/>
    <property type="evidence" value="ECO:0007669"/>
    <property type="project" value="InterPro"/>
</dbReference>
<dbReference type="PANTHER" id="PTHR31263">
    <property type="entry name" value="CELLULASE FAMILY PROTEIN (AFU_ORTHOLOGUE AFUA_5G14560)"/>
    <property type="match status" value="1"/>
</dbReference>